<reference evidence="1 2" key="1">
    <citation type="submission" date="2019-02" db="EMBL/GenBank/DDBJ databases">
        <title>Pedobacter sp. RP-3-8 sp. nov., isolated from Arctic soil.</title>
        <authorList>
            <person name="Dahal R.H."/>
        </authorList>
    </citation>
    <scope>NUCLEOTIDE SEQUENCE [LARGE SCALE GENOMIC DNA]</scope>
    <source>
        <strain evidence="1 2">RP-3-8</strain>
    </source>
</reference>
<dbReference type="AlphaFoldDB" id="A0A4R0NDI4"/>
<keyword evidence="1" id="KW-0675">Receptor</keyword>
<sequence length="894" mass="101432">MRNRFRFILTSIFILYISSNVFAQKRLLNGIVSNRSGNAIPGAHIVVKNNKDFIISFTYTDTKGRYSIELTDASSTGGWAVEVASIGYKKIQEVLLPNKYTYDFLMEGQAIDLKEVKIKSRPIIISKGDTVSYRVGSFSRPEDRSIGDVIKRLPGISVAENGQISFKGKSIQNLYIQGDDLMDGRYGLATKVIDKEMIKSIDVIEHFQPINVLKDKVFTDDVAMNLILKDENSLNLAGQAMLGLGLPEQYDAALNGMIFNKKFKMLNSLKANNIGVDLASDFTQLGTGLVGDVGNSKPKSLLTLGTVGGPDLPKGSYYMNQSELLNINNLVTLKEDLKIRSNIQFFFDKNRLNYTSNLDNYLAGDTLRYREIQRVVSKPYSINTSFTATVNKDSYFLNNKLSFNVDGNFSTSFLDFNDENFNQSLNQKNLSFFNDFSFTPAMKNTNNIGDVRWYFGYSKNPEHLTINAGLNPELLNQGLSYTGSTQHTNIPTFYNHISFGYRISSDALIQQNYQAGIINEWQLFNSKLNIRQIDNTITNYGLDVGNNLNWQRDRIFTNAEYLIKRSAWIASISLPLIGQSIRYKQDDYGMDANKNQFFINPSASLRLLLNAEDYISLNYNKKNTFGGISNVYRGTVLTNYRSLFANSADLQEHQSNSIAAIYDFKRTISMFFAAARINYRKVTANTILASVLTADVQRTVLLPYKNDQSSTDFSVDLSKYIFVLNTTFSVNTVVRKTNYNQLINNTLYPFTNKGLTLEISIDSKLPGEITLGYKGRGFWNRSKQKPGEGNNYDINGKTKRFDQYLNIGYSPITNLFLNLSGRHIYGSQSSVNYLFVDLQTRYKFVKWRTDFELNITNIANIKNYEVFSLSSNQYYVSRYEIRGRTGIVKVIFNL</sequence>
<protein>
    <submittedName>
        <fullName evidence="1">TonB-dependent receptor</fullName>
    </submittedName>
</protein>
<organism evidence="1 2">
    <name type="scientific">Pedobacter hiemivivus</name>
    <dbReference type="NCBI Taxonomy" id="2530454"/>
    <lineage>
        <taxon>Bacteria</taxon>
        <taxon>Pseudomonadati</taxon>
        <taxon>Bacteroidota</taxon>
        <taxon>Sphingobacteriia</taxon>
        <taxon>Sphingobacteriales</taxon>
        <taxon>Sphingobacteriaceae</taxon>
        <taxon>Pedobacter</taxon>
    </lineage>
</organism>
<dbReference type="EMBL" id="SJSM01000005">
    <property type="protein sequence ID" value="TCC96564.1"/>
    <property type="molecule type" value="Genomic_DNA"/>
</dbReference>
<keyword evidence="2" id="KW-1185">Reference proteome</keyword>
<dbReference type="SUPFAM" id="SSF49464">
    <property type="entry name" value="Carboxypeptidase regulatory domain-like"/>
    <property type="match status" value="1"/>
</dbReference>
<dbReference type="OrthoDB" id="603275at2"/>
<dbReference type="RefSeq" id="WP_131608860.1">
    <property type="nucleotide sequence ID" value="NZ_SJSM01000005.1"/>
</dbReference>
<name>A0A4R0NDI4_9SPHI</name>
<accession>A0A4R0NDI4</accession>
<proteinExistence type="predicted"/>
<evidence type="ECO:0000313" key="1">
    <source>
        <dbReference type="EMBL" id="TCC96564.1"/>
    </source>
</evidence>
<dbReference type="Gene3D" id="2.60.40.1120">
    <property type="entry name" value="Carboxypeptidase-like, regulatory domain"/>
    <property type="match status" value="1"/>
</dbReference>
<evidence type="ECO:0000313" key="2">
    <source>
        <dbReference type="Proteomes" id="UP000291117"/>
    </source>
</evidence>
<dbReference type="Proteomes" id="UP000291117">
    <property type="component" value="Unassembled WGS sequence"/>
</dbReference>
<gene>
    <name evidence="1" type="ORF">EZ444_11350</name>
</gene>
<dbReference type="InterPro" id="IPR008969">
    <property type="entry name" value="CarboxyPept-like_regulatory"/>
</dbReference>
<dbReference type="SUPFAM" id="SSF56935">
    <property type="entry name" value="Porins"/>
    <property type="match status" value="1"/>
</dbReference>
<comment type="caution">
    <text evidence="1">The sequence shown here is derived from an EMBL/GenBank/DDBJ whole genome shotgun (WGS) entry which is preliminary data.</text>
</comment>